<evidence type="ECO:0000256" key="2">
    <source>
        <dbReference type="ARBA" id="ARBA00005417"/>
    </source>
</evidence>
<dbReference type="NCBIfam" id="TIGR01727">
    <property type="entry name" value="oligo_HPY"/>
    <property type="match status" value="1"/>
</dbReference>
<evidence type="ECO:0000256" key="10">
    <source>
        <dbReference type="ARBA" id="ARBA00058018"/>
    </source>
</evidence>
<reference evidence="13" key="2">
    <citation type="submission" date="2020-09" db="EMBL/GenBank/DDBJ databases">
        <authorList>
            <person name="Sun Q."/>
            <person name="Zhou Y."/>
        </authorList>
    </citation>
    <scope>NUCLEOTIDE SEQUENCE</scope>
    <source>
        <strain evidence="13">CGMCC 1.15425</strain>
    </source>
</reference>
<gene>
    <name evidence="13" type="ORF">GCM10011403_08520</name>
</gene>
<dbReference type="InterPro" id="IPR050388">
    <property type="entry name" value="ABC_Ni/Peptide_Import"/>
</dbReference>
<keyword evidence="5" id="KW-0547">Nucleotide-binding</keyword>
<organism evidence="13 14">
    <name type="scientific">Pseudohongiella nitratireducens</name>
    <dbReference type="NCBI Taxonomy" id="1768907"/>
    <lineage>
        <taxon>Bacteria</taxon>
        <taxon>Pseudomonadati</taxon>
        <taxon>Pseudomonadota</taxon>
        <taxon>Gammaproteobacteria</taxon>
        <taxon>Pseudomonadales</taxon>
        <taxon>Pseudohongiellaceae</taxon>
        <taxon>Pseudohongiella</taxon>
    </lineage>
</organism>
<dbReference type="Pfam" id="PF08352">
    <property type="entry name" value="oligo_HPY"/>
    <property type="match status" value="1"/>
</dbReference>
<dbReference type="PROSITE" id="PS00211">
    <property type="entry name" value="ABC_TRANSPORTER_1"/>
    <property type="match status" value="1"/>
</dbReference>
<evidence type="ECO:0000256" key="1">
    <source>
        <dbReference type="ARBA" id="ARBA00004417"/>
    </source>
</evidence>
<comment type="similarity">
    <text evidence="2">Belongs to the ABC transporter superfamily.</text>
</comment>
<dbReference type="RefSeq" id="WP_068809948.1">
    <property type="nucleotide sequence ID" value="NZ_BMIY01000003.1"/>
</dbReference>
<comment type="subcellular location">
    <subcellularLocation>
        <location evidence="1">Cell inner membrane</location>
        <topology evidence="1">Peripheral membrane protein</topology>
    </subcellularLocation>
</comment>
<dbReference type="GO" id="GO:0016887">
    <property type="term" value="F:ATP hydrolysis activity"/>
    <property type="evidence" value="ECO:0007669"/>
    <property type="project" value="InterPro"/>
</dbReference>
<evidence type="ECO:0000256" key="5">
    <source>
        <dbReference type="ARBA" id="ARBA00022741"/>
    </source>
</evidence>
<comment type="subunit">
    <text evidence="11">The complex is composed of two ATP-binding proteins (DppD and DppF), two transmembrane proteins (DppB and DppC) and a solute-binding protein (DppA1-A5). Five orthologous SBPs (DppA1-A5) are present in P.aeruginosa, which increases the substrate specificity of the DppBCDF transporter.</text>
</comment>
<dbReference type="InterPro" id="IPR027417">
    <property type="entry name" value="P-loop_NTPase"/>
</dbReference>
<reference evidence="13" key="1">
    <citation type="journal article" date="2014" name="Int. J. Syst. Evol. Microbiol.">
        <title>Complete genome sequence of Corynebacterium casei LMG S-19264T (=DSM 44701T), isolated from a smear-ripened cheese.</title>
        <authorList>
            <consortium name="US DOE Joint Genome Institute (JGI-PGF)"/>
            <person name="Walter F."/>
            <person name="Albersmeier A."/>
            <person name="Kalinowski J."/>
            <person name="Ruckert C."/>
        </authorList>
    </citation>
    <scope>NUCLEOTIDE SEQUENCE</scope>
    <source>
        <strain evidence="13">CGMCC 1.15425</strain>
    </source>
</reference>
<sequence length="334" mass="36174">MQDAILEVDDLVVEFDTDEGRVRALDGVGFSVKAGETVGVVGESGCGKSVTAQSIMRLLPQPMGQIVGGAIRFHGQDLASLSLEEMRRIRGARIGMVFQEPMTALNPVHTIGRQLTEVILLHKKVSKQEALQKAVAILDRVGIPSPDIRMGEYPHQLSGGMRQRVVIAMALVCEPDLLIADEPTTALDVTIQAQILELIQELQQDMGMAVMLITHDLGVIAETCQNVVVMYAGRVAERGTVYDIFDKPSHPYTQGLLASIPRLDTTPKSRLTIIPGMVPGLRDLPPGCRFENRCPFSDEACCVQTPVEEAVSGQHTVACLHWKALSPAQPGGVI</sequence>
<dbReference type="EMBL" id="BMIY01000003">
    <property type="protein sequence ID" value="GGG53650.1"/>
    <property type="molecule type" value="Genomic_DNA"/>
</dbReference>
<comment type="function">
    <text evidence="10">Part of the ABC transporter DppABCDF involved in the uptake of various di/tripeptides. Is also involved in the uptake of phaseolotoxin, a toxic tripeptide inhibiting the enzyme ornithine carbamoyltransferase. Responsible for energy coupling to the transport system.</text>
</comment>
<name>A0A917GPN6_9GAMM</name>
<dbReference type="Gene3D" id="3.40.50.300">
    <property type="entry name" value="P-loop containing nucleotide triphosphate hydrolases"/>
    <property type="match status" value="1"/>
</dbReference>
<evidence type="ECO:0000256" key="3">
    <source>
        <dbReference type="ARBA" id="ARBA00022448"/>
    </source>
</evidence>
<evidence type="ECO:0000256" key="8">
    <source>
        <dbReference type="ARBA" id="ARBA00038852"/>
    </source>
</evidence>
<dbReference type="FunFam" id="3.40.50.300:FF:000016">
    <property type="entry name" value="Oligopeptide ABC transporter ATP-binding component"/>
    <property type="match status" value="1"/>
</dbReference>
<dbReference type="SUPFAM" id="SSF52540">
    <property type="entry name" value="P-loop containing nucleoside triphosphate hydrolases"/>
    <property type="match status" value="1"/>
</dbReference>
<evidence type="ECO:0000256" key="11">
    <source>
        <dbReference type="ARBA" id="ARBA00065473"/>
    </source>
</evidence>
<dbReference type="PANTHER" id="PTHR43297">
    <property type="entry name" value="OLIGOPEPTIDE TRANSPORT ATP-BINDING PROTEIN APPD"/>
    <property type="match status" value="1"/>
</dbReference>
<keyword evidence="14" id="KW-1185">Reference proteome</keyword>
<evidence type="ECO:0000256" key="4">
    <source>
        <dbReference type="ARBA" id="ARBA00022475"/>
    </source>
</evidence>
<dbReference type="PROSITE" id="PS50893">
    <property type="entry name" value="ABC_TRANSPORTER_2"/>
    <property type="match status" value="1"/>
</dbReference>
<evidence type="ECO:0000313" key="14">
    <source>
        <dbReference type="Proteomes" id="UP000627715"/>
    </source>
</evidence>
<keyword evidence="6 13" id="KW-0067">ATP-binding</keyword>
<dbReference type="AlphaFoldDB" id="A0A917GPN6"/>
<dbReference type="GO" id="GO:0055085">
    <property type="term" value="P:transmembrane transport"/>
    <property type="evidence" value="ECO:0007669"/>
    <property type="project" value="UniProtKB-ARBA"/>
</dbReference>
<dbReference type="InterPro" id="IPR003593">
    <property type="entry name" value="AAA+_ATPase"/>
</dbReference>
<keyword evidence="4" id="KW-1003">Cell membrane</keyword>
<evidence type="ECO:0000256" key="7">
    <source>
        <dbReference type="ARBA" id="ARBA00023136"/>
    </source>
</evidence>
<dbReference type="GO" id="GO:0005886">
    <property type="term" value="C:plasma membrane"/>
    <property type="evidence" value="ECO:0007669"/>
    <property type="project" value="UniProtKB-SubCell"/>
</dbReference>
<comment type="caution">
    <text evidence="13">The sequence shown here is derived from an EMBL/GenBank/DDBJ whole genome shotgun (WGS) entry which is preliminary data.</text>
</comment>
<evidence type="ECO:0000256" key="6">
    <source>
        <dbReference type="ARBA" id="ARBA00022840"/>
    </source>
</evidence>
<dbReference type="GO" id="GO:0005524">
    <property type="term" value="F:ATP binding"/>
    <property type="evidence" value="ECO:0007669"/>
    <property type="project" value="UniProtKB-KW"/>
</dbReference>
<dbReference type="InterPro" id="IPR017871">
    <property type="entry name" value="ABC_transporter-like_CS"/>
</dbReference>
<dbReference type="InterPro" id="IPR013563">
    <property type="entry name" value="Oligopep_ABC_C"/>
</dbReference>
<dbReference type="OrthoDB" id="9784450at2"/>
<dbReference type="SMART" id="SM00382">
    <property type="entry name" value="AAA"/>
    <property type="match status" value="1"/>
</dbReference>
<evidence type="ECO:0000256" key="9">
    <source>
        <dbReference type="ARBA" id="ARBA00047356"/>
    </source>
</evidence>
<evidence type="ECO:0000259" key="12">
    <source>
        <dbReference type="PROSITE" id="PS50893"/>
    </source>
</evidence>
<dbReference type="CDD" id="cd03257">
    <property type="entry name" value="ABC_NikE_OppD_transporters"/>
    <property type="match status" value="1"/>
</dbReference>
<dbReference type="GO" id="GO:0015833">
    <property type="term" value="P:peptide transport"/>
    <property type="evidence" value="ECO:0007669"/>
    <property type="project" value="InterPro"/>
</dbReference>
<dbReference type="Proteomes" id="UP000627715">
    <property type="component" value="Unassembled WGS sequence"/>
</dbReference>
<dbReference type="EC" id="7.4.2.9" evidence="8"/>
<feature type="domain" description="ABC transporter" evidence="12">
    <location>
        <begin position="6"/>
        <end position="257"/>
    </location>
</feature>
<protein>
    <recommendedName>
        <fullName evidence="8">ABC-type dipeptide transporter</fullName>
        <ecNumber evidence="8">7.4.2.9</ecNumber>
    </recommendedName>
</protein>
<dbReference type="PANTHER" id="PTHR43297:SF2">
    <property type="entry name" value="DIPEPTIDE TRANSPORT ATP-BINDING PROTEIN DPPD"/>
    <property type="match status" value="1"/>
</dbReference>
<comment type="catalytic activity">
    <reaction evidence="9">
        <text>a dipeptide(out) + ATP + H2O = a dipeptide(in) + ADP + phosphate + H(+)</text>
        <dbReference type="Rhea" id="RHEA:23120"/>
        <dbReference type="ChEBI" id="CHEBI:15377"/>
        <dbReference type="ChEBI" id="CHEBI:15378"/>
        <dbReference type="ChEBI" id="CHEBI:30616"/>
        <dbReference type="ChEBI" id="CHEBI:43474"/>
        <dbReference type="ChEBI" id="CHEBI:90799"/>
        <dbReference type="ChEBI" id="CHEBI:456216"/>
        <dbReference type="EC" id="7.4.2.9"/>
    </reaction>
</comment>
<evidence type="ECO:0000313" key="13">
    <source>
        <dbReference type="EMBL" id="GGG53650.1"/>
    </source>
</evidence>
<dbReference type="Pfam" id="PF00005">
    <property type="entry name" value="ABC_tran"/>
    <property type="match status" value="1"/>
</dbReference>
<accession>A0A917GPN6</accession>
<keyword evidence="7" id="KW-0472">Membrane</keyword>
<proteinExistence type="inferred from homology"/>
<dbReference type="InterPro" id="IPR003439">
    <property type="entry name" value="ABC_transporter-like_ATP-bd"/>
</dbReference>
<keyword evidence="3" id="KW-0813">Transport</keyword>